<evidence type="ECO:0000313" key="3">
    <source>
        <dbReference type="Proteomes" id="UP001054945"/>
    </source>
</evidence>
<sequence length="110" mass="13239">MKKREFTTLTIALHPTLPNKNPEEEEEEKKKKKLEKKDIRERISIERKMGHRNKEKKNRKKKENRKTFPRKSHISRPKDCSQITGDKRQSSTSSRLSYFRYRYGNTSSSE</sequence>
<organism evidence="2 3">
    <name type="scientific">Caerostris extrusa</name>
    <name type="common">Bark spider</name>
    <name type="synonym">Caerostris bankana</name>
    <dbReference type="NCBI Taxonomy" id="172846"/>
    <lineage>
        <taxon>Eukaryota</taxon>
        <taxon>Metazoa</taxon>
        <taxon>Ecdysozoa</taxon>
        <taxon>Arthropoda</taxon>
        <taxon>Chelicerata</taxon>
        <taxon>Arachnida</taxon>
        <taxon>Araneae</taxon>
        <taxon>Araneomorphae</taxon>
        <taxon>Entelegynae</taxon>
        <taxon>Araneoidea</taxon>
        <taxon>Araneidae</taxon>
        <taxon>Caerostris</taxon>
    </lineage>
</organism>
<reference evidence="2 3" key="1">
    <citation type="submission" date="2021-06" db="EMBL/GenBank/DDBJ databases">
        <title>Caerostris extrusa draft genome.</title>
        <authorList>
            <person name="Kono N."/>
            <person name="Arakawa K."/>
        </authorList>
    </citation>
    <scope>NUCLEOTIDE SEQUENCE [LARGE SCALE GENOMIC DNA]</scope>
</reference>
<evidence type="ECO:0000256" key="1">
    <source>
        <dbReference type="SAM" id="MobiDB-lite"/>
    </source>
</evidence>
<dbReference type="EMBL" id="BPLR01005328">
    <property type="protein sequence ID" value="GIY01499.1"/>
    <property type="molecule type" value="Genomic_DNA"/>
</dbReference>
<feature type="region of interest" description="Disordered" evidence="1">
    <location>
        <begin position="1"/>
        <end position="110"/>
    </location>
</feature>
<protein>
    <submittedName>
        <fullName evidence="2">Uncharacterized protein</fullName>
    </submittedName>
</protein>
<keyword evidence="3" id="KW-1185">Reference proteome</keyword>
<gene>
    <name evidence="2" type="ORF">CEXT_401191</name>
</gene>
<name>A0AAV4PZ56_CAEEX</name>
<accession>A0AAV4PZ56</accession>
<proteinExistence type="predicted"/>
<comment type="caution">
    <text evidence="2">The sequence shown here is derived from an EMBL/GenBank/DDBJ whole genome shotgun (WGS) entry which is preliminary data.</text>
</comment>
<feature type="compositionally biased region" description="Basic and acidic residues" evidence="1">
    <location>
        <begin position="35"/>
        <end position="48"/>
    </location>
</feature>
<feature type="compositionally biased region" description="Basic residues" evidence="1">
    <location>
        <begin position="49"/>
        <end position="75"/>
    </location>
</feature>
<dbReference type="Proteomes" id="UP001054945">
    <property type="component" value="Unassembled WGS sequence"/>
</dbReference>
<dbReference type="AlphaFoldDB" id="A0AAV4PZ56"/>
<evidence type="ECO:0000313" key="2">
    <source>
        <dbReference type="EMBL" id="GIY01499.1"/>
    </source>
</evidence>